<keyword evidence="8 9" id="KW-0472">Membrane</keyword>
<proteinExistence type="inferred from homology"/>
<feature type="transmembrane region" description="Helical" evidence="9">
    <location>
        <begin position="341"/>
        <end position="364"/>
    </location>
</feature>
<dbReference type="InterPro" id="IPR000515">
    <property type="entry name" value="MetI-like"/>
</dbReference>
<dbReference type="GO" id="GO:1990060">
    <property type="term" value="C:maltose transport complex"/>
    <property type="evidence" value="ECO:0007669"/>
    <property type="project" value="TreeGrafter"/>
</dbReference>
<dbReference type="CDD" id="cd06261">
    <property type="entry name" value="TM_PBP2"/>
    <property type="match status" value="1"/>
</dbReference>
<dbReference type="SUPFAM" id="SSF160964">
    <property type="entry name" value="MalF N-terminal region-like"/>
    <property type="match status" value="1"/>
</dbReference>
<feature type="transmembrane region" description="Helical" evidence="9">
    <location>
        <begin position="450"/>
        <end position="472"/>
    </location>
</feature>
<evidence type="ECO:0000256" key="5">
    <source>
        <dbReference type="ARBA" id="ARBA00022597"/>
    </source>
</evidence>
<evidence type="ECO:0000256" key="1">
    <source>
        <dbReference type="ARBA" id="ARBA00004651"/>
    </source>
</evidence>
<dbReference type="AlphaFoldDB" id="A0A9D1J8C4"/>
<protein>
    <recommendedName>
        <fullName evidence="10">Maltose/maltodextrin transport system permease protein</fullName>
    </recommendedName>
</protein>
<evidence type="ECO:0000256" key="2">
    <source>
        <dbReference type="ARBA" id="ARBA00009047"/>
    </source>
</evidence>
<evidence type="ECO:0000259" key="11">
    <source>
        <dbReference type="PROSITE" id="PS50928"/>
    </source>
</evidence>
<reference evidence="12" key="1">
    <citation type="submission" date="2020-10" db="EMBL/GenBank/DDBJ databases">
        <authorList>
            <person name="Gilroy R."/>
        </authorList>
    </citation>
    <scope>NUCLEOTIDE SEQUENCE</scope>
    <source>
        <strain evidence="12">CHK121-14286</strain>
    </source>
</reference>
<dbReference type="GO" id="GO:0015423">
    <property type="term" value="F:ABC-type maltose transporter activity"/>
    <property type="evidence" value="ECO:0007669"/>
    <property type="project" value="TreeGrafter"/>
</dbReference>
<feature type="transmembrane region" description="Helical" evidence="9">
    <location>
        <begin position="59"/>
        <end position="79"/>
    </location>
</feature>
<dbReference type="GO" id="GO:0042956">
    <property type="term" value="P:maltodextrin transmembrane transport"/>
    <property type="evidence" value="ECO:0007669"/>
    <property type="project" value="TreeGrafter"/>
</dbReference>
<keyword evidence="4 10" id="KW-1003">Cell membrane</keyword>
<comment type="function">
    <text evidence="10">Part of the ABC transporter complex MalEFGK involved in maltose/maltodextrin import. Probably responsible for the translocation of the substrate across the membrane.</text>
</comment>
<feature type="domain" description="ABC transmembrane type-1" evidence="11">
    <location>
        <begin position="245"/>
        <end position="471"/>
    </location>
</feature>
<evidence type="ECO:0000256" key="9">
    <source>
        <dbReference type="RuleBase" id="RU363032"/>
    </source>
</evidence>
<comment type="caution">
    <text evidence="12">The sequence shown here is derived from an EMBL/GenBank/DDBJ whole genome shotgun (WGS) entry which is preliminary data.</text>
</comment>
<dbReference type="Gene3D" id="1.10.3720.10">
    <property type="entry name" value="MetI-like"/>
    <property type="match status" value="1"/>
</dbReference>
<comment type="subcellular location">
    <subcellularLocation>
        <location evidence="1 9">Cell membrane</location>
        <topology evidence="1 9">Multi-pass membrane protein</topology>
    </subcellularLocation>
</comment>
<name>A0A9D1J8C4_9BACT</name>
<reference evidence="12" key="2">
    <citation type="journal article" date="2021" name="PeerJ">
        <title>Extensive microbial diversity within the chicken gut microbiome revealed by metagenomics and culture.</title>
        <authorList>
            <person name="Gilroy R."/>
            <person name="Ravi A."/>
            <person name="Getino M."/>
            <person name="Pursley I."/>
            <person name="Horton D.L."/>
            <person name="Alikhan N.F."/>
            <person name="Baker D."/>
            <person name="Gharbi K."/>
            <person name="Hall N."/>
            <person name="Watson M."/>
            <person name="Adriaenssens E.M."/>
            <person name="Foster-Nyarko E."/>
            <person name="Jarju S."/>
            <person name="Secka A."/>
            <person name="Antonio M."/>
            <person name="Oren A."/>
            <person name="Chaudhuri R.R."/>
            <person name="La Ragione R."/>
            <person name="Hildebrand F."/>
            <person name="Pallen M.J."/>
        </authorList>
    </citation>
    <scope>NUCLEOTIDE SEQUENCE</scope>
    <source>
        <strain evidence="12">CHK121-14286</strain>
    </source>
</reference>
<dbReference type="InterPro" id="IPR035906">
    <property type="entry name" value="MetI-like_sf"/>
</dbReference>
<keyword evidence="6 9" id="KW-0812">Transmembrane</keyword>
<accession>A0A9D1J8C4</accession>
<dbReference type="PROSITE" id="PS50928">
    <property type="entry name" value="ABC_TM1"/>
    <property type="match status" value="1"/>
</dbReference>
<evidence type="ECO:0000313" key="12">
    <source>
        <dbReference type="EMBL" id="HIR66201.1"/>
    </source>
</evidence>
<evidence type="ECO:0000256" key="10">
    <source>
        <dbReference type="RuleBase" id="RU367050"/>
    </source>
</evidence>
<comment type="similarity">
    <text evidence="2 10">Belongs to the binding-protein-dependent transport system permease family. MalFG subfamily.</text>
</comment>
<feature type="transmembrane region" description="Helical" evidence="9">
    <location>
        <begin position="249"/>
        <end position="270"/>
    </location>
</feature>
<sequence length="485" mass="53650">MAAQVTTKKENIFVRFGKRIAEGFRYFGERFSDGSVGTKLSHFIMGAGNFSHKQIAKGIIFFLVEVVFILFMVLCPSVNDTPLGYKALINLGDLGYIENASGSTAIDPDTGMPIAVPNSMLILLFGVVTLGVIMLFLVVYFANISSAYKADLDERYGEGASTFKQDLASMLDSKFHITMLSPTILGVTLFTILPTLYMILVAFTTYGGTTAGSGQTNFGWAGFENFIAIFTQPDNEIGQRFLSVLGWTLIWAFFATVTNYFGGIFLAVLINRKGIKGKVFFRTVFIMTIAIPQFISLLAMRNLLSANGPVNAMLMNLGLTQNPINFLGHDLENQNEYLIKFMIILINMWVGVPYTMLMTSGILMNVPTDLYEAAKVDGAKPLTIFFKITFPYIFFITTPYLISSFIGNITSFNIIFMLSGGGPAVAGFKAGKTDLLVTWLYKLTIDNSNYNQGAVIGIITFIFTSVITLLTYRRSKAYKEEDTFQ</sequence>
<feature type="transmembrane region" description="Helical" evidence="9">
    <location>
        <begin position="384"/>
        <end position="402"/>
    </location>
</feature>
<evidence type="ECO:0000256" key="6">
    <source>
        <dbReference type="ARBA" id="ARBA00022692"/>
    </source>
</evidence>
<evidence type="ECO:0000313" key="13">
    <source>
        <dbReference type="Proteomes" id="UP000824200"/>
    </source>
</evidence>
<evidence type="ECO:0000256" key="8">
    <source>
        <dbReference type="ARBA" id="ARBA00023136"/>
    </source>
</evidence>
<keyword evidence="7 9" id="KW-1133">Transmembrane helix</keyword>
<dbReference type="EMBL" id="DVHL01000040">
    <property type="protein sequence ID" value="HIR66201.1"/>
    <property type="molecule type" value="Genomic_DNA"/>
</dbReference>
<feature type="transmembrane region" description="Helical" evidence="9">
    <location>
        <begin position="184"/>
        <end position="206"/>
    </location>
</feature>
<evidence type="ECO:0000256" key="4">
    <source>
        <dbReference type="ARBA" id="ARBA00022475"/>
    </source>
</evidence>
<keyword evidence="3 9" id="KW-0813">Transport</keyword>
<evidence type="ECO:0000256" key="3">
    <source>
        <dbReference type="ARBA" id="ARBA00022448"/>
    </source>
</evidence>
<dbReference type="Pfam" id="PF00528">
    <property type="entry name" value="BPD_transp_1"/>
    <property type="match status" value="1"/>
</dbReference>
<feature type="transmembrane region" description="Helical" evidence="9">
    <location>
        <begin position="120"/>
        <end position="142"/>
    </location>
</feature>
<dbReference type="PANTHER" id="PTHR47314">
    <property type="entry name" value="MALTOSE/MALTODEXTRIN TRANSPORT SYSTEM PERMEASE PROTEIN MALF"/>
    <property type="match status" value="1"/>
</dbReference>
<dbReference type="SUPFAM" id="SSF161098">
    <property type="entry name" value="MetI-like"/>
    <property type="match status" value="1"/>
</dbReference>
<dbReference type="Proteomes" id="UP000824200">
    <property type="component" value="Unassembled WGS sequence"/>
</dbReference>
<dbReference type="PANTHER" id="PTHR47314:SF1">
    <property type="entry name" value="MALTOSE_MALTODEXTRIN TRANSPORT SYSTEM PERMEASE PROTEIN MALF"/>
    <property type="match status" value="1"/>
</dbReference>
<evidence type="ECO:0000256" key="7">
    <source>
        <dbReference type="ARBA" id="ARBA00022989"/>
    </source>
</evidence>
<keyword evidence="5 10" id="KW-0762">Sugar transport</keyword>
<gene>
    <name evidence="12" type="ORF">IAC95_04925</name>
</gene>
<organism evidence="12 13">
    <name type="scientific">Candidatus Fimimonas gallinarum</name>
    <dbReference type="NCBI Taxonomy" id="2840821"/>
    <lineage>
        <taxon>Bacteria</taxon>
        <taxon>Pseudomonadati</taxon>
        <taxon>Myxococcota</taxon>
        <taxon>Myxococcia</taxon>
        <taxon>Myxococcales</taxon>
        <taxon>Cystobacterineae</taxon>
        <taxon>Myxococcaceae</taxon>
        <taxon>Myxococcaceae incertae sedis</taxon>
        <taxon>Candidatus Fimimonas</taxon>
    </lineage>
</organism>
<feature type="transmembrane region" description="Helical" evidence="9">
    <location>
        <begin position="279"/>
        <end position="300"/>
    </location>
</feature>